<dbReference type="AlphaFoldDB" id="D2A0D9"/>
<evidence type="ECO:0000256" key="2">
    <source>
        <dbReference type="ARBA" id="ARBA00022679"/>
    </source>
</evidence>
<comment type="similarity">
    <text evidence="4">Belongs to the class V-like SAM-binding methyltransferase superfamily. SETD3 actin-histidine methyltransferase family.</text>
</comment>
<proteinExistence type="inferred from homology"/>
<dbReference type="GO" id="GO:0018064">
    <property type="term" value="F:protein-L-histidine N-tele-methyltransferase activity"/>
    <property type="evidence" value="ECO:0007669"/>
    <property type="project" value="UniProtKB-EC"/>
</dbReference>
<dbReference type="InterPro" id="IPR046341">
    <property type="entry name" value="SET_dom_sf"/>
</dbReference>
<evidence type="ECO:0000313" key="6">
    <source>
        <dbReference type="EMBL" id="EFA01708.1"/>
    </source>
</evidence>
<keyword evidence="3 4" id="KW-0949">S-adenosyl-L-methionine</keyword>
<name>D2A0D9_TRICA</name>
<dbReference type="InParanoid" id="D2A0D9"/>
<organism evidence="6 7">
    <name type="scientific">Tribolium castaneum</name>
    <name type="common">Red flour beetle</name>
    <dbReference type="NCBI Taxonomy" id="7070"/>
    <lineage>
        <taxon>Eukaryota</taxon>
        <taxon>Metazoa</taxon>
        <taxon>Ecdysozoa</taxon>
        <taxon>Arthropoda</taxon>
        <taxon>Hexapoda</taxon>
        <taxon>Insecta</taxon>
        <taxon>Pterygota</taxon>
        <taxon>Neoptera</taxon>
        <taxon>Endopterygota</taxon>
        <taxon>Coleoptera</taxon>
        <taxon>Polyphaga</taxon>
        <taxon>Cucujiformia</taxon>
        <taxon>Tenebrionidae</taxon>
        <taxon>Tenebrionidae incertae sedis</taxon>
        <taxon>Tribolium</taxon>
    </lineage>
</organism>
<dbReference type="PANTHER" id="PTHR13271:SF47">
    <property type="entry name" value="ACTIN-HISTIDINE N-METHYLTRANSFERASE"/>
    <property type="match status" value="1"/>
</dbReference>
<dbReference type="PANTHER" id="PTHR13271">
    <property type="entry name" value="UNCHARACTERIZED PUTATIVE METHYLTRANSFERASE"/>
    <property type="match status" value="1"/>
</dbReference>
<dbReference type="PROSITE" id="PS51565">
    <property type="entry name" value="SAM_MT85_SETD3"/>
    <property type="match status" value="1"/>
</dbReference>
<feature type="region of interest" description="Disordered" evidence="5">
    <location>
        <begin position="1"/>
        <end position="23"/>
    </location>
</feature>
<dbReference type="EMBL" id="KQ971338">
    <property type="protein sequence ID" value="EFA01708.1"/>
    <property type="molecule type" value="Genomic_DNA"/>
</dbReference>
<dbReference type="PhylomeDB" id="D2A0D9"/>
<dbReference type="InterPro" id="IPR050600">
    <property type="entry name" value="SETD3_SETD6_MTase"/>
</dbReference>
<keyword evidence="1 4" id="KW-0489">Methyltransferase</keyword>
<evidence type="ECO:0000256" key="1">
    <source>
        <dbReference type="ARBA" id="ARBA00022603"/>
    </source>
</evidence>
<evidence type="ECO:0000256" key="4">
    <source>
        <dbReference type="PROSITE-ProRule" id="PRU00898"/>
    </source>
</evidence>
<reference evidence="6 7" key="2">
    <citation type="journal article" date="2010" name="Nucleic Acids Res.">
        <title>BeetleBase in 2010: revisions to provide comprehensive genomic information for Tribolium castaneum.</title>
        <authorList>
            <person name="Kim H.S."/>
            <person name="Murphy T."/>
            <person name="Xia J."/>
            <person name="Caragea D."/>
            <person name="Park Y."/>
            <person name="Beeman R.W."/>
            <person name="Lorenzen M.D."/>
            <person name="Butcher S."/>
            <person name="Manak J.R."/>
            <person name="Brown S.J."/>
        </authorList>
    </citation>
    <scope>GENOME REANNOTATION</scope>
    <source>
        <strain evidence="6 7">Georgia GA2</strain>
    </source>
</reference>
<dbReference type="Gene3D" id="3.90.1410.10">
    <property type="entry name" value="set domain protein methyltransferase, domain 1"/>
    <property type="match status" value="1"/>
</dbReference>
<dbReference type="InterPro" id="IPR025785">
    <property type="entry name" value="SETD3"/>
</dbReference>
<feature type="compositionally biased region" description="Polar residues" evidence="5">
    <location>
        <begin position="13"/>
        <end position="23"/>
    </location>
</feature>
<evidence type="ECO:0000313" key="7">
    <source>
        <dbReference type="Proteomes" id="UP000007266"/>
    </source>
</evidence>
<evidence type="ECO:0000256" key="5">
    <source>
        <dbReference type="SAM" id="MobiDB-lite"/>
    </source>
</evidence>
<evidence type="ECO:0000256" key="3">
    <source>
        <dbReference type="ARBA" id="ARBA00022691"/>
    </source>
</evidence>
<dbReference type="OMA" id="FTYERYW"/>
<comment type="catalytic activity">
    <reaction evidence="4">
        <text>L-histidyl-[protein] + S-adenosyl-L-methionine = N(tele)-methyl-L-histidyl-[protein] + S-adenosyl-L-homocysteine + H(+)</text>
        <dbReference type="Rhea" id="RHEA:19369"/>
        <dbReference type="Rhea" id="RHEA-COMP:9745"/>
        <dbReference type="Rhea" id="RHEA-COMP:11600"/>
        <dbReference type="ChEBI" id="CHEBI:15378"/>
        <dbReference type="ChEBI" id="CHEBI:16367"/>
        <dbReference type="ChEBI" id="CHEBI:29979"/>
        <dbReference type="ChEBI" id="CHEBI:57856"/>
        <dbReference type="ChEBI" id="CHEBI:59789"/>
        <dbReference type="EC" id="2.1.1.85"/>
    </reaction>
</comment>
<dbReference type="EC" id="2.1.1.85" evidence="4"/>
<protein>
    <recommendedName>
        <fullName evidence="4">protein-histidine N-methyltransferase</fullName>
        <ecNumber evidence="4">2.1.1.85</ecNumber>
    </recommendedName>
</protein>
<dbReference type="SUPFAM" id="SSF82199">
    <property type="entry name" value="SET domain"/>
    <property type="match status" value="1"/>
</dbReference>
<dbReference type="Proteomes" id="UP000007266">
    <property type="component" value="Linkage group 4"/>
</dbReference>
<sequence length="253" mass="28942">MGRKNKACKTPQPVKNKTQRNLTPSQLEHEELIDKLLRISTLPQQPTVQKSLENQKEISSIIDRVKKLEFNKDTKSSVDNRASAATIENFLKWANENGAQLNGCSIDEFEGYGLGVKANVDIAESSLVIAVPRKLMMSVENAKESVLKDLIEKDKILGSMPNVALSIFLLLEKYKGDSFWKPYIDILPKTYTTVLYFSIDELEELRGSPTLEVALRQIKSITRQYAYFYKLFATSDDPVSKIMRTRFTYNEYW</sequence>
<accession>D2A0D9</accession>
<dbReference type="HOGENOM" id="CLU_066650_0_0_1"/>
<keyword evidence="2 4" id="KW-0808">Transferase</keyword>
<dbReference type="eggNOG" id="KOG1337">
    <property type="taxonomic scope" value="Eukaryota"/>
</dbReference>
<dbReference type="STRING" id="7070.D2A0D9"/>
<gene>
    <name evidence="6" type="primary">AUGUSTUS-3.0.2_07288</name>
    <name evidence="6" type="ORF">TcasGA2_TC007288</name>
</gene>
<dbReference type="GO" id="GO:0032259">
    <property type="term" value="P:methylation"/>
    <property type="evidence" value="ECO:0007669"/>
    <property type="project" value="UniProtKB-KW"/>
</dbReference>
<reference evidence="6 7" key="1">
    <citation type="journal article" date="2008" name="Nature">
        <title>The genome of the model beetle and pest Tribolium castaneum.</title>
        <authorList>
            <consortium name="Tribolium Genome Sequencing Consortium"/>
            <person name="Richards S."/>
            <person name="Gibbs R.A."/>
            <person name="Weinstock G.M."/>
            <person name="Brown S.J."/>
            <person name="Denell R."/>
            <person name="Beeman R.W."/>
            <person name="Gibbs R."/>
            <person name="Beeman R.W."/>
            <person name="Brown S.J."/>
            <person name="Bucher G."/>
            <person name="Friedrich M."/>
            <person name="Grimmelikhuijzen C.J."/>
            <person name="Klingler M."/>
            <person name="Lorenzen M."/>
            <person name="Richards S."/>
            <person name="Roth S."/>
            <person name="Schroder R."/>
            <person name="Tautz D."/>
            <person name="Zdobnov E.M."/>
            <person name="Muzny D."/>
            <person name="Gibbs R.A."/>
            <person name="Weinstock G.M."/>
            <person name="Attaway T."/>
            <person name="Bell S."/>
            <person name="Buhay C.J."/>
            <person name="Chandrabose M.N."/>
            <person name="Chavez D."/>
            <person name="Clerk-Blankenburg K.P."/>
            <person name="Cree A."/>
            <person name="Dao M."/>
            <person name="Davis C."/>
            <person name="Chacko J."/>
            <person name="Dinh H."/>
            <person name="Dugan-Rocha S."/>
            <person name="Fowler G."/>
            <person name="Garner T.T."/>
            <person name="Garnes J."/>
            <person name="Gnirke A."/>
            <person name="Hawes A."/>
            <person name="Hernandez J."/>
            <person name="Hines S."/>
            <person name="Holder M."/>
            <person name="Hume J."/>
            <person name="Jhangiani S.N."/>
            <person name="Joshi V."/>
            <person name="Khan Z.M."/>
            <person name="Jackson L."/>
            <person name="Kovar C."/>
            <person name="Kowis A."/>
            <person name="Lee S."/>
            <person name="Lewis L.R."/>
            <person name="Margolis J."/>
            <person name="Morgan M."/>
            <person name="Nazareth L.V."/>
            <person name="Nguyen N."/>
            <person name="Okwuonu G."/>
            <person name="Parker D."/>
            <person name="Richards S."/>
            <person name="Ruiz S.J."/>
            <person name="Santibanez J."/>
            <person name="Savard J."/>
            <person name="Scherer S.E."/>
            <person name="Schneider B."/>
            <person name="Sodergren E."/>
            <person name="Tautz D."/>
            <person name="Vattahil S."/>
            <person name="Villasana D."/>
            <person name="White C.S."/>
            <person name="Wright R."/>
            <person name="Park Y."/>
            <person name="Beeman R.W."/>
            <person name="Lord J."/>
            <person name="Oppert B."/>
            <person name="Lorenzen M."/>
            <person name="Brown S."/>
            <person name="Wang L."/>
            <person name="Savard J."/>
            <person name="Tautz D."/>
            <person name="Richards S."/>
            <person name="Weinstock G."/>
            <person name="Gibbs R.A."/>
            <person name="Liu Y."/>
            <person name="Worley K."/>
            <person name="Weinstock G."/>
            <person name="Elsik C.G."/>
            <person name="Reese J.T."/>
            <person name="Elhaik E."/>
            <person name="Landan G."/>
            <person name="Graur D."/>
            <person name="Arensburger P."/>
            <person name="Atkinson P."/>
            <person name="Beeman R.W."/>
            <person name="Beidler J."/>
            <person name="Brown S.J."/>
            <person name="Demuth J.P."/>
            <person name="Drury D.W."/>
            <person name="Du Y.Z."/>
            <person name="Fujiwara H."/>
            <person name="Lorenzen M."/>
            <person name="Maselli V."/>
            <person name="Osanai M."/>
            <person name="Park Y."/>
            <person name="Robertson H.M."/>
            <person name="Tu Z."/>
            <person name="Wang J.J."/>
            <person name="Wang S."/>
            <person name="Richards S."/>
            <person name="Song H."/>
            <person name="Zhang L."/>
            <person name="Sodergren E."/>
            <person name="Werner D."/>
            <person name="Stanke M."/>
            <person name="Morgenstern B."/>
            <person name="Solovyev V."/>
            <person name="Kosarev P."/>
            <person name="Brown G."/>
            <person name="Chen H.C."/>
            <person name="Ermolaeva O."/>
            <person name="Hlavina W."/>
            <person name="Kapustin Y."/>
            <person name="Kiryutin B."/>
            <person name="Kitts P."/>
            <person name="Maglott D."/>
            <person name="Pruitt K."/>
            <person name="Sapojnikov V."/>
            <person name="Souvorov A."/>
            <person name="Mackey A.J."/>
            <person name="Waterhouse R.M."/>
            <person name="Wyder S."/>
            <person name="Zdobnov E.M."/>
            <person name="Zdobnov E.M."/>
            <person name="Wyder S."/>
            <person name="Kriventseva E.V."/>
            <person name="Kadowaki T."/>
            <person name="Bork P."/>
            <person name="Aranda M."/>
            <person name="Bao R."/>
            <person name="Beermann A."/>
            <person name="Berns N."/>
            <person name="Bolognesi R."/>
            <person name="Bonneton F."/>
            <person name="Bopp D."/>
            <person name="Brown S.J."/>
            <person name="Bucher G."/>
            <person name="Butts T."/>
            <person name="Chaumot A."/>
            <person name="Denell R.E."/>
            <person name="Ferrier D.E."/>
            <person name="Friedrich M."/>
            <person name="Gordon C.M."/>
            <person name="Jindra M."/>
            <person name="Klingler M."/>
            <person name="Lan Q."/>
            <person name="Lattorff H.M."/>
            <person name="Laudet V."/>
            <person name="von Levetsow C."/>
            <person name="Liu Z."/>
            <person name="Lutz R."/>
            <person name="Lynch J.A."/>
            <person name="da Fonseca R.N."/>
            <person name="Posnien N."/>
            <person name="Reuter R."/>
            <person name="Roth S."/>
            <person name="Savard J."/>
            <person name="Schinko J.B."/>
            <person name="Schmitt C."/>
            <person name="Schoppmeier M."/>
            <person name="Schroder R."/>
            <person name="Shippy T.D."/>
            <person name="Simonnet F."/>
            <person name="Marques-Souza H."/>
            <person name="Tautz D."/>
            <person name="Tomoyasu Y."/>
            <person name="Trauner J."/>
            <person name="Van der Zee M."/>
            <person name="Vervoort M."/>
            <person name="Wittkopp N."/>
            <person name="Wimmer E.A."/>
            <person name="Yang X."/>
            <person name="Jones A.K."/>
            <person name="Sattelle D.B."/>
            <person name="Ebert P.R."/>
            <person name="Nelson D."/>
            <person name="Scott J.G."/>
            <person name="Beeman R.W."/>
            <person name="Muthukrishnan S."/>
            <person name="Kramer K.J."/>
            <person name="Arakane Y."/>
            <person name="Beeman R.W."/>
            <person name="Zhu Q."/>
            <person name="Hogenkamp D."/>
            <person name="Dixit R."/>
            <person name="Oppert B."/>
            <person name="Jiang H."/>
            <person name="Zou Z."/>
            <person name="Marshall J."/>
            <person name="Elpidina E."/>
            <person name="Vinokurov K."/>
            <person name="Oppert C."/>
            <person name="Zou Z."/>
            <person name="Evans J."/>
            <person name="Lu Z."/>
            <person name="Zhao P."/>
            <person name="Sumathipala N."/>
            <person name="Altincicek B."/>
            <person name="Vilcinskas A."/>
            <person name="Williams M."/>
            <person name="Hultmark D."/>
            <person name="Hetru C."/>
            <person name="Jiang H."/>
            <person name="Grimmelikhuijzen C.J."/>
            <person name="Hauser F."/>
            <person name="Cazzamali G."/>
            <person name="Williamson M."/>
            <person name="Park Y."/>
            <person name="Li B."/>
            <person name="Tanaka Y."/>
            <person name="Predel R."/>
            <person name="Neupert S."/>
            <person name="Schachtner J."/>
            <person name="Verleyen P."/>
            <person name="Raible F."/>
            <person name="Bork P."/>
            <person name="Friedrich M."/>
            <person name="Walden K.K."/>
            <person name="Robertson H.M."/>
            <person name="Angeli S."/>
            <person name="Foret S."/>
            <person name="Bucher G."/>
            <person name="Schuetz S."/>
            <person name="Maleszka R."/>
            <person name="Wimmer E.A."/>
            <person name="Beeman R.W."/>
            <person name="Lorenzen M."/>
            <person name="Tomoyasu Y."/>
            <person name="Miller S.C."/>
            <person name="Grossmann D."/>
            <person name="Bucher G."/>
        </authorList>
    </citation>
    <scope>NUCLEOTIDE SEQUENCE [LARGE SCALE GENOMIC DNA]</scope>
    <source>
        <strain evidence="6 7">Georgia GA2</strain>
    </source>
</reference>
<keyword evidence="7" id="KW-1185">Reference proteome</keyword>